<dbReference type="STRING" id="1121301.SAMN02745912_00933"/>
<keyword evidence="6 7" id="KW-0472">Membrane</keyword>
<keyword evidence="10" id="KW-1185">Reference proteome</keyword>
<evidence type="ECO:0000256" key="1">
    <source>
        <dbReference type="ARBA" id="ARBA00004651"/>
    </source>
</evidence>
<feature type="transmembrane region" description="Helical" evidence="7">
    <location>
        <begin position="34"/>
        <end position="53"/>
    </location>
</feature>
<name>A0A1M6LSL5_PARC5</name>
<evidence type="ECO:0000256" key="5">
    <source>
        <dbReference type="ARBA" id="ARBA00022989"/>
    </source>
</evidence>
<evidence type="ECO:0000313" key="10">
    <source>
        <dbReference type="Proteomes" id="UP000184465"/>
    </source>
</evidence>
<protein>
    <submittedName>
        <fullName evidence="9">Permease of the drug/metabolite transporter (DMT) superfamily</fullName>
    </submittedName>
</protein>
<keyword evidence="5 7" id="KW-1133">Transmembrane helix</keyword>
<feature type="domain" description="EamA" evidence="8">
    <location>
        <begin position="6"/>
        <end position="136"/>
    </location>
</feature>
<evidence type="ECO:0000256" key="4">
    <source>
        <dbReference type="ARBA" id="ARBA00022692"/>
    </source>
</evidence>
<organism evidence="9 10">
    <name type="scientific">Paramaledivibacter caminithermalis (strain DSM 15212 / CIP 107654 / DViRD3)</name>
    <name type="common">Clostridium caminithermale</name>
    <dbReference type="NCBI Taxonomy" id="1121301"/>
    <lineage>
        <taxon>Bacteria</taxon>
        <taxon>Bacillati</taxon>
        <taxon>Bacillota</taxon>
        <taxon>Clostridia</taxon>
        <taxon>Peptostreptococcales</taxon>
        <taxon>Caminicellaceae</taxon>
        <taxon>Paramaledivibacter</taxon>
    </lineage>
</organism>
<dbReference type="InterPro" id="IPR051258">
    <property type="entry name" value="Diverse_Substrate_Transporter"/>
</dbReference>
<dbReference type="PANTHER" id="PTHR42920:SF5">
    <property type="entry name" value="EAMA DOMAIN-CONTAINING PROTEIN"/>
    <property type="match status" value="1"/>
</dbReference>
<keyword evidence="3" id="KW-1003">Cell membrane</keyword>
<gene>
    <name evidence="9" type="ORF">SAMN02745912_00933</name>
</gene>
<feature type="transmembrane region" description="Helical" evidence="7">
    <location>
        <begin position="210"/>
        <end position="227"/>
    </location>
</feature>
<evidence type="ECO:0000259" key="8">
    <source>
        <dbReference type="Pfam" id="PF00892"/>
    </source>
</evidence>
<keyword evidence="4 7" id="KW-0812">Transmembrane</keyword>
<dbReference type="SUPFAM" id="SSF103481">
    <property type="entry name" value="Multidrug resistance efflux transporter EmrE"/>
    <property type="match status" value="2"/>
</dbReference>
<dbReference type="PANTHER" id="PTHR42920">
    <property type="entry name" value="OS03G0707200 PROTEIN-RELATED"/>
    <property type="match status" value="1"/>
</dbReference>
<dbReference type="Proteomes" id="UP000184465">
    <property type="component" value="Unassembled WGS sequence"/>
</dbReference>
<dbReference type="GO" id="GO:0005886">
    <property type="term" value="C:plasma membrane"/>
    <property type="evidence" value="ECO:0007669"/>
    <property type="project" value="UniProtKB-SubCell"/>
</dbReference>
<sequence length="297" mass="32760">MSRQLKADLALLFVTIGWGASFILTKIALTDLEIYNFLAIRFLLAFIISSIFFIKKMIKLDKKTIKLGILLGIMLYLHYAFQTVGLKYTTASKSAFITGLNVIMVPIFSPLLLKKIPKKASIYGAILAFIGMGLLSLSNMTSVNSINIGDVYTFICAVIFALYIIAVGKFTSDVESISFAVIQLGVVGILSLITSFAIEQPVISTSKEAWISILILSIVCTSAAYIIQNVAQRFTSSTHTALIYTGEPVFAAIFGYIFFRELLNTMGTVGAILILMGMITAEIDFQMLMNRITRRKF</sequence>
<comment type="similarity">
    <text evidence="2">Belongs to the EamA transporter family.</text>
</comment>
<feature type="transmembrane region" description="Helical" evidence="7">
    <location>
        <begin position="151"/>
        <end position="170"/>
    </location>
</feature>
<dbReference type="AlphaFoldDB" id="A0A1M6LSL5"/>
<feature type="transmembrane region" description="Helical" evidence="7">
    <location>
        <begin position="265"/>
        <end position="285"/>
    </location>
</feature>
<dbReference type="InterPro" id="IPR037185">
    <property type="entry name" value="EmrE-like"/>
</dbReference>
<feature type="transmembrane region" description="Helical" evidence="7">
    <location>
        <begin position="65"/>
        <end position="82"/>
    </location>
</feature>
<accession>A0A1M6LSL5</accession>
<feature type="transmembrane region" description="Helical" evidence="7">
    <location>
        <begin position="94"/>
        <end position="113"/>
    </location>
</feature>
<evidence type="ECO:0000256" key="2">
    <source>
        <dbReference type="ARBA" id="ARBA00007362"/>
    </source>
</evidence>
<comment type="subcellular location">
    <subcellularLocation>
        <location evidence="1">Cell membrane</location>
        <topology evidence="1">Multi-pass membrane protein</topology>
    </subcellularLocation>
</comment>
<feature type="transmembrane region" description="Helical" evidence="7">
    <location>
        <begin position="177"/>
        <end position="198"/>
    </location>
</feature>
<proteinExistence type="inferred from homology"/>
<dbReference type="OrthoDB" id="9804865at2"/>
<feature type="transmembrane region" description="Helical" evidence="7">
    <location>
        <begin position="120"/>
        <end position="139"/>
    </location>
</feature>
<reference evidence="9 10" key="1">
    <citation type="submission" date="2016-11" db="EMBL/GenBank/DDBJ databases">
        <authorList>
            <person name="Jaros S."/>
            <person name="Januszkiewicz K."/>
            <person name="Wedrychowicz H."/>
        </authorList>
    </citation>
    <scope>NUCLEOTIDE SEQUENCE [LARGE SCALE GENOMIC DNA]</scope>
    <source>
        <strain evidence="9 10">DSM 15212</strain>
    </source>
</reference>
<feature type="domain" description="EamA" evidence="8">
    <location>
        <begin position="148"/>
        <end position="279"/>
    </location>
</feature>
<feature type="transmembrane region" description="Helical" evidence="7">
    <location>
        <begin position="9"/>
        <end position="28"/>
    </location>
</feature>
<evidence type="ECO:0000313" key="9">
    <source>
        <dbReference type="EMBL" id="SHJ74190.1"/>
    </source>
</evidence>
<dbReference type="Pfam" id="PF00892">
    <property type="entry name" value="EamA"/>
    <property type="match status" value="2"/>
</dbReference>
<feature type="transmembrane region" description="Helical" evidence="7">
    <location>
        <begin position="239"/>
        <end position="259"/>
    </location>
</feature>
<dbReference type="InterPro" id="IPR000620">
    <property type="entry name" value="EamA_dom"/>
</dbReference>
<evidence type="ECO:0000256" key="3">
    <source>
        <dbReference type="ARBA" id="ARBA00022475"/>
    </source>
</evidence>
<dbReference type="EMBL" id="FRAG01000007">
    <property type="protein sequence ID" value="SHJ74190.1"/>
    <property type="molecule type" value="Genomic_DNA"/>
</dbReference>
<evidence type="ECO:0000256" key="6">
    <source>
        <dbReference type="ARBA" id="ARBA00023136"/>
    </source>
</evidence>
<evidence type="ECO:0000256" key="7">
    <source>
        <dbReference type="SAM" id="Phobius"/>
    </source>
</evidence>
<dbReference type="RefSeq" id="WP_073147453.1">
    <property type="nucleotide sequence ID" value="NZ_FRAG01000007.1"/>
</dbReference>